<feature type="chain" id="PRO_5007580695" evidence="1">
    <location>
        <begin position="21"/>
        <end position="79"/>
    </location>
</feature>
<feature type="signal peptide" evidence="1">
    <location>
        <begin position="1"/>
        <end position="20"/>
    </location>
</feature>
<evidence type="ECO:0000313" key="3">
    <source>
        <dbReference type="Proteomes" id="UP000076580"/>
    </source>
</evidence>
<dbReference type="AlphaFoldDB" id="A0A151GLG0"/>
<keyword evidence="3" id="KW-1185">Reference proteome</keyword>
<evidence type="ECO:0000256" key="1">
    <source>
        <dbReference type="SAM" id="SignalP"/>
    </source>
</evidence>
<keyword evidence="1" id="KW-0732">Signal</keyword>
<evidence type="ECO:0000313" key="2">
    <source>
        <dbReference type="EMBL" id="KYK57939.1"/>
    </source>
</evidence>
<dbReference type="InParanoid" id="A0A151GLG0"/>
<reference evidence="2 3" key="1">
    <citation type="journal article" date="2016" name="Sci. Rep.">
        <title>Insights into Adaptations to a Near-Obligate Nematode Endoparasitic Lifestyle from the Finished Genome of Drechmeria coniospora.</title>
        <authorList>
            <person name="Zhang L."/>
            <person name="Zhou Z."/>
            <person name="Guo Q."/>
            <person name="Fokkens L."/>
            <person name="Miskei M."/>
            <person name="Pocsi I."/>
            <person name="Zhang W."/>
            <person name="Chen M."/>
            <person name="Wang L."/>
            <person name="Sun Y."/>
            <person name="Donzelli B.G."/>
            <person name="Gibson D.M."/>
            <person name="Nelson D.R."/>
            <person name="Luo J.G."/>
            <person name="Rep M."/>
            <person name="Liu H."/>
            <person name="Yang S."/>
            <person name="Wang J."/>
            <person name="Krasnoff S.B."/>
            <person name="Xu Y."/>
            <person name="Molnar I."/>
            <person name="Lin M."/>
        </authorList>
    </citation>
    <scope>NUCLEOTIDE SEQUENCE [LARGE SCALE GENOMIC DNA]</scope>
    <source>
        <strain evidence="2 3">ARSEF 6962</strain>
    </source>
</reference>
<dbReference type="RefSeq" id="XP_040657291.1">
    <property type="nucleotide sequence ID" value="XM_040802258.1"/>
</dbReference>
<name>A0A151GLG0_DRECN</name>
<comment type="caution">
    <text evidence="2">The sequence shown here is derived from an EMBL/GenBank/DDBJ whole genome shotgun (WGS) entry which is preliminary data.</text>
</comment>
<proteinExistence type="predicted"/>
<dbReference type="GeneID" id="63717595"/>
<dbReference type="Proteomes" id="UP000076580">
    <property type="component" value="Chromosome 02"/>
</dbReference>
<gene>
    <name evidence="2" type="ORF">DCS_04952</name>
</gene>
<protein>
    <submittedName>
        <fullName evidence="2">Uncharacterized protein</fullName>
    </submittedName>
</protein>
<sequence length="79" mass="8151">MARWIVSINATAVAMASGAAVPSLATFANTTFANVDEPTNDGGSVDMAQYLDSDRISRVDGGLIVDNPFSVTGQGYSGH</sequence>
<accession>A0A151GLG0</accession>
<dbReference type="EMBL" id="LAYC01000002">
    <property type="protein sequence ID" value="KYK57939.1"/>
    <property type="molecule type" value="Genomic_DNA"/>
</dbReference>
<organism evidence="2 3">
    <name type="scientific">Drechmeria coniospora</name>
    <name type="common">Nematophagous fungus</name>
    <name type="synonym">Meria coniospora</name>
    <dbReference type="NCBI Taxonomy" id="98403"/>
    <lineage>
        <taxon>Eukaryota</taxon>
        <taxon>Fungi</taxon>
        <taxon>Dikarya</taxon>
        <taxon>Ascomycota</taxon>
        <taxon>Pezizomycotina</taxon>
        <taxon>Sordariomycetes</taxon>
        <taxon>Hypocreomycetidae</taxon>
        <taxon>Hypocreales</taxon>
        <taxon>Ophiocordycipitaceae</taxon>
        <taxon>Drechmeria</taxon>
    </lineage>
</organism>